<dbReference type="EMBL" id="NIRO01000011">
    <property type="protein sequence ID" value="PHI11894.1"/>
    <property type="molecule type" value="Genomic_DNA"/>
</dbReference>
<dbReference type="SUPFAM" id="SSF47336">
    <property type="entry name" value="ACP-like"/>
    <property type="match status" value="1"/>
</dbReference>
<dbReference type="AlphaFoldDB" id="A0A2C6C645"/>
<comment type="caution">
    <text evidence="2">The sequence shown here is derived from an EMBL/GenBank/DDBJ whole genome shotgun (WGS) entry which is preliminary data.</text>
</comment>
<dbReference type="Proteomes" id="UP000224507">
    <property type="component" value="Unassembled WGS sequence"/>
</dbReference>
<dbReference type="PROSITE" id="PS50075">
    <property type="entry name" value="CARRIER"/>
    <property type="match status" value="1"/>
</dbReference>
<dbReference type="RefSeq" id="WP_098997613.1">
    <property type="nucleotide sequence ID" value="NZ_CP077153.1"/>
</dbReference>
<evidence type="ECO:0000313" key="2">
    <source>
        <dbReference type="EMBL" id="PHI11894.1"/>
    </source>
</evidence>
<gene>
    <name evidence="2" type="ORF">CBG56_08740</name>
</gene>
<reference evidence="2 3" key="1">
    <citation type="submission" date="2017-06" db="EMBL/GenBank/DDBJ databases">
        <title>Draft genome sequence of Fusobacterium nucleatum subsp. polymorphum KCOM 1274 (=ChDC F309).</title>
        <authorList>
            <person name="Kook J.-K."/>
            <person name="Park S.-N."/>
            <person name="Lim Y.K."/>
            <person name="Roh H."/>
        </authorList>
    </citation>
    <scope>NUCLEOTIDE SEQUENCE [LARGE SCALE GENOMIC DNA]</scope>
    <source>
        <strain evidence="3">KCOM 1274 (ChDC F309)</strain>
    </source>
</reference>
<organism evidence="2 3">
    <name type="scientific">Fusobacterium nucleatum subsp. polymorphum</name>
    <name type="common">Fusobacterium polymorphum</name>
    <dbReference type="NCBI Taxonomy" id="76857"/>
    <lineage>
        <taxon>Bacteria</taxon>
        <taxon>Fusobacteriati</taxon>
        <taxon>Fusobacteriota</taxon>
        <taxon>Fusobacteriia</taxon>
        <taxon>Fusobacteriales</taxon>
        <taxon>Fusobacteriaceae</taxon>
        <taxon>Fusobacterium</taxon>
    </lineage>
</organism>
<dbReference type="Pfam" id="PF00550">
    <property type="entry name" value="PP-binding"/>
    <property type="match status" value="1"/>
</dbReference>
<name>A0A2C6C645_FUSNP</name>
<accession>A0A2C6C645</accession>
<protein>
    <submittedName>
        <fullName evidence="2">Acyl carrier protein</fullName>
    </submittedName>
</protein>
<dbReference type="Gene3D" id="1.10.1200.10">
    <property type="entry name" value="ACP-like"/>
    <property type="match status" value="1"/>
</dbReference>
<feature type="domain" description="Carrier" evidence="1">
    <location>
        <begin position="1"/>
        <end position="81"/>
    </location>
</feature>
<sequence>MTTYEKVLKIIKENELVDSEVEITPEKNLIFDLHFDSVKLMGLLFEIEQEFDISIINDTSNYKFFTVETIPDIVTLIDDLLL</sequence>
<dbReference type="InterPro" id="IPR009081">
    <property type="entry name" value="PP-bd_ACP"/>
</dbReference>
<evidence type="ECO:0000313" key="3">
    <source>
        <dbReference type="Proteomes" id="UP000224507"/>
    </source>
</evidence>
<dbReference type="InterPro" id="IPR036736">
    <property type="entry name" value="ACP-like_sf"/>
</dbReference>
<proteinExistence type="predicted"/>
<evidence type="ECO:0000259" key="1">
    <source>
        <dbReference type="PROSITE" id="PS50075"/>
    </source>
</evidence>